<dbReference type="Proteomes" id="UP001139125">
    <property type="component" value="Unassembled WGS sequence"/>
</dbReference>
<evidence type="ECO:0000313" key="3">
    <source>
        <dbReference type="Proteomes" id="UP001139125"/>
    </source>
</evidence>
<sequence length="105" mass="12150">MSRPKEIDAKVVEHIIRFGGDIDKEKPVDFFFYFPTEYAASQVEVKLLNLGFSTDLHYLDKNKKWSLSANKIMKISTDRIYELGLWFNKIAEEQGGEYDGWGAPI</sequence>
<dbReference type="AlphaFoldDB" id="A0A9X2RE17"/>
<evidence type="ECO:0000259" key="1">
    <source>
        <dbReference type="Pfam" id="PF06877"/>
    </source>
</evidence>
<dbReference type="InterPro" id="IPR036701">
    <property type="entry name" value="RraB-like_sf"/>
</dbReference>
<feature type="domain" description="Regulator of ribonuclease activity B" evidence="1">
    <location>
        <begin position="6"/>
        <end position="102"/>
    </location>
</feature>
<keyword evidence="3" id="KW-1185">Reference proteome</keyword>
<name>A0A9X2RE17_9BACT</name>
<organism evidence="2 3">
    <name type="scientific">Gracilimonas sediminicola</name>
    <dbReference type="NCBI Taxonomy" id="2952158"/>
    <lineage>
        <taxon>Bacteria</taxon>
        <taxon>Pseudomonadati</taxon>
        <taxon>Balneolota</taxon>
        <taxon>Balneolia</taxon>
        <taxon>Balneolales</taxon>
        <taxon>Balneolaceae</taxon>
        <taxon>Gracilimonas</taxon>
    </lineage>
</organism>
<dbReference type="InterPro" id="IPR009671">
    <property type="entry name" value="RraB_dom"/>
</dbReference>
<dbReference type="RefSeq" id="WP_255134549.1">
    <property type="nucleotide sequence ID" value="NZ_JANDBC010000001.1"/>
</dbReference>
<comment type="caution">
    <text evidence="2">The sequence shown here is derived from an EMBL/GenBank/DDBJ whole genome shotgun (WGS) entry which is preliminary data.</text>
</comment>
<dbReference type="Gene3D" id="3.30.70.970">
    <property type="entry name" value="RraB-like"/>
    <property type="match status" value="1"/>
</dbReference>
<gene>
    <name evidence="2" type="ORF">NM125_08855</name>
</gene>
<evidence type="ECO:0000313" key="2">
    <source>
        <dbReference type="EMBL" id="MCP9291686.1"/>
    </source>
</evidence>
<proteinExistence type="predicted"/>
<dbReference type="Pfam" id="PF06877">
    <property type="entry name" value="RraB"/>
    <property type="match status" value="1"/>
</dbReference>
<protein>
    <submittedName>
        <fullName evidence="2">Ribonuclease E inhibitor RraB</fullName>
    </submittedName>
</protein>
<dbReference type="SUPFAM" id="SSF89946">
    <property type="entry name" value="Hypothetical protein VC0424"/>
    <property type="match status" value="1"/>
</dbReference>
<reference evidence="2" key="1">
    <citation type="submission" date="2022-06" db="EMBL/GenBank/DDBJ databases">
        <title>Gracilimonas sp. CAU 1638 isolated from sea sediment.</title>
        <authorList>
            <person name="Kim W."/>
        </authorList>
    </citation>
    <scope>NUCLEOTIDE SEQUENCE</scope>
    <source>
        <strain evidence="2">CAU 1638</strain>
    </source>
</reference>
<dbReference type="EMBL" id="JANDBC010000001">
    <property type="protein sequence ID" value="MCP9291686.1"/>
    <property type="molecule type" value="Genomic_DNA"/>
</dbReference>
<accession>A0A9X2RE17</accession>